<dbReference type="KEGG" id="tdl:TDEL_0B00360"/>
<keyword evidence="1" id="KW-0732">Signal</keyword>
<dbReference type="EMBL" id="HE616743">
    <property type="protein sequence ID" value="CCE90165.1"/>
    <property type="molecule type" value="Genomic_DNA"/>
</dbReference>
<dbReference type="GO" id="GO:0007131">
    <property type="term" value="P:reciprocal meiotic recombination"/>
    <property type="evidence" value="ECO:0007669"/>
    <property type="project" value="EnsemblFungi"/>
</dbReference>
<reference evidence="2 3" key="1">
    <citation type="journal article" date="2011" name="Proc. Natl. Acad. Sci. U.S.A.">
        <title>Evolutionary erosion of yeast sex chromosomes by mating-type switching accidents.</title>
        <authorList>
            <person name="Gordon J.L."/>
            <person name="Armisen D."/>
            <person name="Proux-Wera E."/>
            <person name="Oheigeartaigh S.S."/>
            <person name="Byrne K.P."/>
            <person name="Wolfe K.H."/>
        </authorList>
    </citation>
    <scope>NUCLEOTIDE SEQUENCE [LARGE SCALE GENOMIC DNA]</scope>
    <source>
        <strain evidence="3">ATCC 10662 / CBS 1146 / NBRC 0425 / NCYC 2629 / NRRL Y-866</strain>
    </source>
</reference>
<feature type="chain" id="PRO_5003519152" description="Meiotic sister chromatid recombination protein 1" evidence="1">
    <location>
        <begin position="19"/>
        <end position="499"/>
    </location>
</feature>
<organism evidence="2 3">
    <name type="scientific">Torulaspora delbrueckii</name>
    <name type="common">Yeast</name>
    <name type="synonym">Candida colliculosa</name>
    <dbReference type="NCBI Taxonomy" id="4950"/>
    <lineage>
        <taxon>Eukaryota</taxon>
        <taxon>Fungi</taxon>
        <taxon>Dikarya</taxon>
        <taxon>Ascomycota</taxon>
        <taxon>Saccharomycotina</taxon>
        <taxon>Saccharomycetes</taxon>
        <taxon>Saccharomycetales</taxon>
        <taxon>Saccharomycetaceae</taxon>
        <taxon>Torulaspora</taxon>
    </lineage>
</organism>
<dbReference type="AlphaFoldDB" id="G8ZNH1"/>
<protein>
    <recommendedName>
        <fullName evidence="4">Meiotic sister chromatid recombination protein 1</fullName>
    </recommendedName>
</protein>
<dbReference type="STRING" id="1076872.G8ZNH1"/>
<name>G8ZNH1_TORDE</name>
<dbReference type="GO" id="GO:0005635">
    <property type="term" value="C:nuclear envelope"/>
    <property type="evidence" value="ECO:0007669"/>
    <property type="project" value="EnsemblFungi"/>
</dbReference>
<dbReference type="GO" id="GO:0005739">
    <property type="term" value="C:mitochondrion"/>
    <property type="evidence" value="ECO:0007669"/>
    <property type="project" value="EnsemblFungi"/>
</dbReference>
<dbReference type="HOGENOM" id="CLU_028751_0_0_1"/>
<dbReference type="OrthoDB" id="2527403at2759"/>
<proteinExistence type="predicted"/>
<sequence>MKFGLVAACALVAGTVVADHHQANFEGWTHNDLKQYVQDHSKRLENLGSKTLEELKEELGESYEKNAQPKPWWQIWPAHKDPYMSRKGPSSAVSDWFFDTWSDSDLQKYLRQNNVKYDAKASKDQLVKAARDSFHDVSKKLGCSGFYLSNEYFQDWDEDDLKAWLKDYDIDYEKIADNKDALLDKVRENIYHASKLAEEKRGDFLKTLDLANKQIVDSAGSIKDDVFNSWSTENLKQWLVYHKVKIDDKVADNRDELLKAAKKQANYLKDDVDWYLNYMKNKSSRFIKKTPEYAASVWDQTMSKLGGLFFHYTDKTGDAINDTFLVGVEDWSRDRLKTYLDLRGVKYHLLSTNNELRRLAVENRNKPLRKLQENYNKLTEGLTYDNMKIRAQDKADKVQDTDAYNTMSSSINSLNKDTQKWANDFTKKWSDSLTSWSVDDLRNYVKSFGVDPSSLTKEDLITQARVKTQLFFGTFNEPWYARWLYKARFFLRHPFSLFA</sequence>
<keyword evidence="3" id="KW-1185">Reference proteome</keyword>
<dbReference type="InterPro" id="IPR018803">
    <property type="entry name" value="Ish1/Msc1-like"/>
</dbReference>
<feature type="signal peptide" evidence="1">
    <location>
        <begin position="1"/>
        <end position="18"/>
    </location>
</feature>
<dbReference type="eggNOG" id="ENOG502RNIV">
    <property type="taxonomic scope" value="Eukaryota"/>
</dbReference>
<dbReference type="Proteomes" id="UP000005627">
    <property type="component" value="Chromosome 2"/>
</dbReference>
<dbReference type="InParanoid" id="G8ZNH1"/>
<evidence type="ECO:0000313" key="2">
    <source>
        <dbReference type="EMBL" id="CCE90165.1"/>
    </source>
</evidence>
<dbReference type="Pfam" id="PF10281">
    <property type="entry name" value="Ish1"/>
    <property type="match status" value="3"/>
</dbReference>
<evidence type="ECO:0008006" key="4">
    <source>
        <dbReference type="Google" id="ProtNLM"/>
    </source>
</evidence>
<gene>
    <name evidence="2" type="primary">TDEL0B00360</name>
    <name evidence="2" type="ORF">TDEL_0B00360</name>
</gene>
<dbReference type="GeneID" id="11503398"/>
<dbReference type="RefSeq" id="XP_003679376.1">
    <property type="nucleotide sequence ID" value="XM_003679328.1"/>
</dbReference>
<evidence type="ECO:0000256" key="1">
    <source>
        <dbReference type="SAM" id="SignalP"/>
    </source>
</evidence>
<accession>G8ZNH1</accession>
<dbReference type="GO" id="GO:1990166">
    <property type="term" value="P:protein localization to site of double-strand break"/>
    <property type="evidence" value="ECO:0007669"/>
    <property type="project" value="EnsemblFungi"/>
</dbReference>
<dbReference type="FunCoup" id="G8ZNH1">
    <property type="interactions" value="125"/>
</dbReference>
<evidence type="ECO:0000313" key="3">
    <source>
        <dbReference type="Proteomes" id="UP000005627"/>
    </source>
</evidence>